<evidence type="ECO:0000313" key="2">
    <source>
        <dbReference type="EMBL" id="OPA80191.1"/>
    </source>
</evidence>
<dbReference type="AlphaFoldDB" id="A0A1T2XJZ7"/>
<reference evidence="2 3" key="1">
    <citation type="submission" date="2017-01" db="EMBL/GenBank/DDBJ databases">
        <title>Genome analysis of Paenibacillus selenitrireducens ES3-24.</title>
        <authorList>
            <person name="Xu D."/>
            <person name="Yao R."/>
            <person name="Zheng S."/>
        </authorList>
    </citation>
    <scope>NUCLEOTIDE SEQUENCE [LARGE SCALE GENOMIC DNA]</scope>
    <source>
        <strain evidence="2 3">ES3-24</strain>
    </source>
</reference>
<evidence type="ECO:0000259" key="1">
    <source>
        <dbReference type="Pfam" id="PF00534"/>
    </source>
</evidence>
<dbReference type="Pfam" id="PF00534">
    <property type="entry name" value="Glycos_transf_1"/>
    <property type="match status" value="1"/>
</dbReference>
<dbReference type="Proteomes" id="UP000190188">
    <property type="component" value="Unassembled WGS sequence"/>
</dbReference>
<accession>A0A1T2XJZ7</accession>
<sequence>MNFSGIYWMGPVFDMSGYGNVSRNYIKAVKSAGIPVFIHPTGEYHAQIDHGTRQWLQQASTSAIGDRVIFIRHGLPEIFDQHFDIPNVVKNVGVTLFETDRIPTSWVALCNQMDEIWVPSQFNYKTFSQSGVLPNKLKVVPYGIDVSVYNPERPYYKYKAEGLTQSFLFTYVFGFDFRKGYDLLIQAFCEEFAVNEPVGLILKVYIHSGHSTEYVMGEIASCIPPERFQKQVFVVLESHTHDQLISLYRSTDVYISMDRASGWGMPVMEAMALGVPTIAIRSGGAAEFMNDSNSFLIEPEDRLIPVSEKLQLSRPAYYQGHHWIDVKVSNVRNVMREAYGNPMKREKVARQAAYDMHTKYSPQRIGTIIKSLLLSTD</sequence>
<dbReference type="GO" id="GO:0016757">
    <property type="term" value="F:glycosyltransferase activity"/>
    <property type="evidence" value="ECO:0007669"/>
    <property type="project" value="InterPro"/>
</dbReference>
<dbReference type="PANTHER" id="PTHR46656">
    <property type="entry name" value="PUTATIVE-RELATED"/>
    <property type="match status" value="1"/>
</dbReference>
<dbReference type="RefSeq" id="WP_078497539.1">
    <property type="nucleotide sequence ID" value="NZ_MSZX01000002.1"/>
</dbReference>
<dbReference type="InterPro" id="IPR001296">
    <property type="entry name" value="Glyco_trans_1"/>
</dbReference>
<protein>
    <submittedName>
        <fullName evidence="2">Glycosyl transferase family 1</fullName>
    </submittedName>
</protein>
<name>A0A1T2XJZ7_9BACL</name>
<feature type="domain" description="Glycosyl transferase family 1" evidence="1">
    <location>
        <begin position="229"/>
        <end position="301"/>
    </location>
</feature>
<comment type="caution">
    <text evidence="2">The sequence shown here is derived from an EMBL/GenBank/DDBJ whole genome shotgun (WGS) entry which is preliminary data.</text>
</comment>
<keyword evidence="3" id="KW-1185">Reference proteome</keyword>
<gene>
    <name evidence="2" type="ORF">BVG16_05450</name>
</gene>
<dbReference type="OrthoDB" id="440232at2"/>
<dbReference type="PANTHER" id="PTHR46656:SF3">
    <property type="entry name" value="PUTATIVE-RELATED"/>
    <property type="match status" value="1"/>
</dbReference>
<proteinExistence type="predicted"/>
<dbReference type="CDD" id="cd03801">
    <property type="entry name" value="GT4_PimA-like"/>
    <property type="match status" value="1"/>
</dbReference>
<evidence type="ECO:0000313" key="3">
    <source>
        <dbReference type="Proteomes" id="UP000190188"/>
    </source>
</evidence>
<organism evidence="2 3">
    <name type="scientific">Paenibacillus selenitireducens</name>
    <dbReference type="NCBI Taxonomy" id="1324314"/>
    <lineage>
        <taxon>Bacteria</taxon>
        <taxon>Bacillati</taxon>
        <taxon>Bacillota</taxon>
        <taxon>Bacilli</taxon>
        <taxon>Bacillales</taxon>
        <taxon>Paenibacillaceae</taxon>
        <taxon>Paenibacillus</taxon>
    </lineage>
</organism>
<dbReference type="STRING" id="1324314.BVG16_05450"/>
<dbReference type="EMBL" id="MSZX01000002">
    <property type="protein sequence ID" value="OPA80191.1"/>
    <property type="molecule type" value="Genomic_DNA"/>
</dbReference>
<dbReference type="SUPFAM" id="SSF53756">
    <property type="entry name" value="UDP-Glycosyltransferase/glycogen phosphorylase"/>
    <property type="match status" value="1"/>
</dbReference>
<keyword evidence="2" id="KW-0808">Transferase</keyword>
<dbReference type="Gene3D" id="3.40.50.2000">
    <property type="entry name" value="Glycogen Phosphorylase B"/>
    <property type="match status" value="1"/>
</dbReference>